<keyword evidence="3" id="KW-1185">Reference proteome</keyword>
<evidence type="ECO:0000313" key="2">
    <source>
        <dbReference type="EMBL" id="KNC22007.1"/>
    </source>
</evidence>
<sequence length="90" mass="10272">MVPEENIFKEESSDDDLSEDFVDPPSNNYENECVLCKDKIPNIVLLPCKNLKISDECNLKLQADAISNGLQNYNCPLCRKIVEDSMQIYN</sequence>
<feature type="compositionally biased region" description="Acidic residues" evidence="1">
    <location>
        <begin position="12"/>
        <end position="22"/>
    </location>
</feature>
<dbReference type="EMBL" id="JRES01001566">
    <property type="protein sequence ID" value="KNC22007.1"/>
    <property type="molecule type" value="Genomic_DNA"/>
</dbReference>
<dbReference type="SUPFAM" id="SSF57850">
    <property type="entry name" value="RING/U-box"/>
    <property type="match status" value="1"/>
</dbReference>
<evidence type="ECO:0000256" key="1">
    <source>
        <dbReference type="SAM" id="MobiDB-lite"/>
    </source>
</evidence>
<evidence type="ECO:0008006" key="4">
    <source>
        <dbReference type="Google" id="ProtNLM"/>
    </source>
</evidence>
<feature type="region of interest" description="Disordered" evidence="1">
    <location>
        <begin position="1"/>
        <end position="24"/>
    </location>
</feature>
<feature type="compositionally biased region" description="Basic and acidic residues" evidence="1">
    <location>
        <begin position="1"/>
        <end position="11"/>
    </location>
</feature>
<dbReference type="Proteomes" id="UP000037069">
    <property type="component" value="Unassembled WGS sequence"/>
</dbReference>
<evidence type="ECO:0000313" key="3">
    <source>
        <dbReference type="Proteomes" id="UP000037069"/>
    </source>
</evidence>
<gene>
    <name evidence="2" type="ORF">FF38_04517</name>
</gene>
<dbReference type="Gene3D" id="3.30.40.10">
    <property type="entry name" value="Zinc/RING finger domain, C3HC4 (zinc finger)"/>
    <property type="match status" value="1"/>
</dbReference>
<dbReference type="InterPro" id="IPR013083">
    <property type="entry name" value="Znf_RING/FYVE/PHD"/>
</dbReference>
<protein>
    <recommendedName>
        <fullName evidence="4">RING-type domain-containing protein</fullName>
    </recommendedName>
</protein>
<reference evidence="2 3" key="1">
    <citation type="journal article" date="2015" name="Nat. Commun.">
        <title>Lucilia cuprina genome unlocks parasitic fly biology to underpin future interventions.</title>
        <authorList>
            <person name="Anstead C.A."/>
            <person name="Korhonen P.K."/>
            <person name="Young N.D."/>
            <person name="Hall R.S."/>
            <person name="Jex A.R."/>
            <person name="Murali S.C."/>
            <person name="Hughes D.S."/>
            <person name="Lee S.F."/>
            <person name="Perry T."/>
            <person name="Stroehlein A.J."/>
            <person name="Ansell B.R."/>
            <person name="Breugelmans B."/>
            <person name="Hofmann A."/>
            <person name="Qu J."/>
            <person name="Dugan S."/>
            <person name="Lee S.L."/>
            <person name="Chao H."/>
            <person name="Dinh H."/>
            <person name="Han Y."/>
            <person name="Doddapaneni H.V."/>
            <person name="Worley K.C."/>
            <person name="Muzny D.M."/>
            <person name="Ioannidis P."/>
            <person name="Waterhouse R.M."/>
            <person name="Zdobnov E.M."/>
            <person name="James P.J."/>
            <person name="Bagnall N.H."/>
            <person name="Kotze A.C."/>
            <person name="Gibbs R.A."/>
            <person name="Richards S."/>
            <person name="Batterham P."/>
            <person name="Gasser R.B."/>
        </authorList>
    </citation>
    <scope>NUCLEOTIDE SEQUENCE [LARGE SCALE GENOMIC DNA]</scope>
    <source>
        <strain evidence="2 3">LS</strain>
        <tissue evidence="2">Full body</tissue>
    </source>
</reference>
<accession>A0A0L0BPM3</accession>
<proteinExistence type="predicted"/>
<dbReference type="Pfam" id="PF13920">
    <property type="entry name" value="zf-C3HC4_3"/>
    <property type="match status" value="1"/>
</dbReference>
<organism evidence="2 3">
    <name type="scientific">Lucilia cuprina</name>
    <name type="common">Green bottle fly</name>
    <name type="synonym">Australian sheep blowfly</name>
    <dbReference type="NCBI Taxonomy" id="7375"/>
    <lineage>
        <taxon>Eukaryota</taxon>
        <taxon>Metazoa</taxon>
        <taxon>Ecdysozoa</taxon>
        <taxon>Arthropoda</taxon>
        <taxon>Hexapoda</taxon>
        <taxon>Insecta</taxon>
        <taxon>Pterygota</taxon>
        <taxon>Neoptera</taxon>
        <taxon>Endopterygota</taxon>
        <taxon>Diptera</taxon>
        <taxon>Brachycera</taxon>
        <taxon>Muscomorpha</taxon>
        <taxon>Oestroidea</taxon>
        <taxon>Calliphoridae</taxon>
        <taxon>Luciliinae</taxon>
        <taxon>Lucilia</taxon>
    </lineage>
</organism>
<comment type="caution">
    <text evidence="2">The sequence shown here is derived from an EMBL/GenBank/DDBJ whole genome shotgun (WGS) entry which is preliminary data.</text>
</comment>
<name>A0A0L0BPM3_LUCCU</name>
<dbReference type="AlphaFoldDB" id="A0A0L0BPM3"/>